<feature type="signal peptide" evidence="1">
    <location>
        <begin position="1"/>
        <end position="20"/>
    </location>
</feature>
<sequence>MKFVILIMIFSNVHFKGSLVQDVSCIMYVSTHHVMYPFALWDIG</sequence>
<feature type="chain" id="PRO_5002046338" evidence="1">
    <location>
        <begin position="21"/>
        <end position="44"/>
    </location>
</feature>
<reference evidence="2" key="2">
    <citation type="journal article" date="2015" name="Data Brief">
        <title>Shoot transcriptome of the giant reed, Arundo donax.</title>
        <authorList>
            <person name="Barrero R.A."/>
            <person name="Guerrero F.D."/>
            <person name="Moolhuijzen P."/>
            <person name="Goolsby J.A."/>
            <person name="Tidwell J."/>
            <person name="Bellgard S.E."/>
            <person name="Bellgard M.I."/>
        </authorList>
    </citation>
    <scope>NUCLEOTIDE SEQUENCE</scope>
    <source>
        <tissue evidence="2">Shoot tissue taken approximately 20 cm above the soil surface</tissue>
    </source>
</reference>
<reference evidence="2" key="1">
    <citation type="submission" date="2014-09" db="EMBL/GenBank/DDBJ databases">
        <authorList>
            <person name="Magalhaes I.L.F."/>
            <person name="Oliveira U."/>
            <person name="Santos F.R."/>
            <person name="Vidigal T.H.D.A."/>
            <person name="Brescovit A.D."/>
            <person name="Santos A.J."/>
        </authorList>
    </citation>
    <scope>NUCLEOTIDE SEQUENCE</scope>
    <source>
        <tissue evidence="2">Shoot tissue taken approximately 20 cm above the soil surface</tissue>
    </source>
</reference>
<organism evidence="2">
    <name type="scientific">Arundo donax</name>
    <name type="common">Giant reed</name>
    <name type="synonym">Donax arundinaceus</name>
    <dbReference type="NCBI Taxonomy" id="35708"/>
    <lineage>
        <taxon>Eukaryota</taxon>
        <taxon>Viridiplantae</taxon>
        <taxon>Streptophyta</taxon>
        <taxon>Embryophyta</taxon>
        <taxon>Tracheophyta</taxon>
        <taxon>Spermatophyta</taxon>
        <taxon>Magnoliopsida</taxon>
        <taxon>Liliopsida</taxon>
        <taxon>Poales</taxon>
        <taxon>Poaceae</taxon>
        <taxon>PACMAD clade</taxon>
        <taxon>Arundinoideae</taxon>
        <taxon>Arundineae</taxon>
        <taxon>Arundo</taxon>
    </lineage>
</organism>
<accession>A0A0A9GNS4</accession>
<dbReference type="AlphaFoldDB" id="A0A0A9GNS4"/>
<dbReference type="EMBL" id="GBRH01171799">
    <property type="protein sequence ID" value="JAE26097.1"/>
    <property type="molecule type" value="Transcribed_RNA"/>
</dbReference>
<evidence type="ECO:0000313" key="2">
    <source>
        <dbReference type="EMBL" id="JAE26097.1"/>
    </source>
</evidence>
<protein>
    <submittedName>
        <fullName evidence="2">Uncharacterized protein</fullName>
    </submittedName>
</protein>
<evidence type="ECO:0000256" key="1">
    <source>
        <dbReference type="SAM" id="SignalP"/>
    </source>
</evidence>
<name>A0A0A9GNS4_ARUDO</name>
<proteinExistence type="predicted"/>
<keyword evidence="1" id="KW-0732">Signal</keyword>